<reference evidence="1" key="1">
    <citation type="submission" date="2021-06" db="EMBL/GenBank/DDBJ databases">
        <authorList>
            <person name="Kallberg Y."/>
            <person name="Tangrot J."/>
            <person name="Rosling A."/>
        </authorList>
    </citation>
    <scope>NUCLEOTIDE SEQUENCE</scope>
    <source>
        <strain evidence="1">AU212A</strain>
    </source>
</reference>
<protein>
    <submittedName>
        <fullName evidence="1">1209_t:CDS:1</fullName>
    </submittedName>
</protein>
<gene>
    <name evidence="1" type="ORF">SCALOS_LOCUS2082</name>
</gene>
<comment type="caution">
    <text evidence="1">The sequence shown here is derived from an EMBL/GenBank/DDBJ whole genome shotgun (WGS) entry which is preliminary data.</text>
</comment>
<dbReference type="Proteomes" id="UP000789860">
    <property type="component" value="Unassembled WGS sequence"/>
</dbReference>
<evidence type="ECO:0000313" key="1">
    <source>
        <dbReference type="EMBL" id="CAG8472367.1"/>
    </source>
</evidence>
<organism evidence="1 2">
    <name type="scientific">Scutellospora calospora</name>
    <dbReference type="NCBI Taxonomy" id="85575"/>
    <lineage>
        <taxon>Eukaryota</taxon>
        <taxon>Fungi</taxon>
        <taxon>Fungi incertae sedis</taxon>
        <taxon>Mucoromycota</taxon>
        <taxon>Glomeromycotina</taxon>
        <taxon>Glomeromycetes</taxon>
        <taxon>Diversisporales</taxon>
        <taxon>Gigasporaceae</taxon>
        <taxon>Scutellospora</taxon>
    </lineage>
</organism>
<accession>A0ACA9KHK4</accession>
<name>A0ACA9KHK4_9GLOM</name>
<sequence length="196" mass="22655">MIYDLASEAPLNNDLFLNEDTVFELDKEMQPINFNNDEIISNITKQSISIKNSLDMTATLLDPRYKSLDFLSDDSEKQLTIQKLYDEFSKIENSVSKLSINLTLSNTESSIYLYKAYLQQRQIKRKKKDNLYLVIPAMSVSSERLFSDASNLIGPKRINLDSSLVSQILFLKRNLGKIDVFELEWNENNIDHSKKD</sequence>
<proteinExistence type="predicted"/>
<keyword evidence="2" id="KW-1185">Reference proteome</keyword>
<evidence type="ECO:0000313" key="2">
    <source>
        <dbReference type="Proteomes" id="UP000789860"/>
    </source>
</evidence>
<dbReference type="EMBL" id="CAJVPM010001723">
    <property type="protein sequence ID" value="CAG8472367.1"/>
    <property type="molecule type" value="Genomic_DNA"/>
</dbReference>